<evidence type="ECO:0000256" key="22">
    <source>
        <dbReference type="SAM" id="Phobius"/>
    </source>
</evidence>
<feature type="transmembrane region" description="Helical" evidence="22">
    <location>
        <begin position="479"/>
        <end position="508"/>
    </location>
</feature>
<dbReference type="OMA" id="QECCKIA"/>
<dbReference type="SUPFAM" id="SSF50978">
    <property type="entry name" value="WD40 repeat-like"/>
    <property type="match status" value="1"/>
</dbReference>
<dbReference type="SUPFAM" id="SSF82866">
    <property type="entry name" value="Multidrug efflux transporter AcrB transmembrane domain"/>
    <property type="match status" value="1"/>
</dbReference>
<evidence type="ECO:0000313" key="26">
    <source>
        <dbReference type="Proteomes" id="UP000000673"/>
    </source>
</evidence>
<dbReference type="GO" id="GO:0045540">
    <property type="term" value="P:regulation of cholesterol biosynthetic process"/>
    <property type="evidence" value="ECO:0007669"/>
    <property type="project" value="TreeGrafter"/>
</dbReference>
<keyword evidence="11 22" id="KW-1133">Transmembrane helix</keyword>
<evidence type="ECO:0000256" key="8">
    <source>
        <dbReference type="ARBA" id="ARBA00022692"/>
    </source>
</evidence>
<feature type="region of interest" description="Disordered" evidence="21">
    <location>
        <begin position="1065"/>
        <end position="1106"/>
    </location>
</feature>
<dbReference type="eggNOG" id="KOG1933">
    <property type="taxonomic scope" value="Eukaryota"/>
</dbReference>
<evidence type="ECO:0000256" key="2">
    <source>
        <dbReference type="ARBA" id="ARBA00004557"/>
    </source>
</evidence>
<evidence type="ECO:0000256" key="3">
    <source>
        <dbReference type="ARBA" id="ARBA00004653"/>
    </source>
</evidence>
<dbReference type="InterPro" id="IPR057041">
    <property type="entry name" value="SCAP_N"/>
</dbReference>
<keyword evidence="18" id="KW-0753">Steroid metabolism</keyword>
<evidence type="ECO:0000256" key="11">
    <source>
        <dbReference type="ARBA" id="ARBA00022989"/>
    </source>
</evidence>
<feature type="transmembrane region" description="Helical" evidence="22">
    <location>
        <begin position="562"/>
        <end position="580"/>
    </location>
</feature>
<feature type="transmembrane region" description="Helical" evidence="22">
    <location>
        <begin position="451"/>
        <end position="467"/>
    </location>
</feature>
<keyword evidence="7 20" id="KW-0853">WD repeat</keyword>
<evidence type="ECO:0000256" key="1">
    <source>
        <dbReference type="ARBA" id="ARBA00004477"/>
    </source>
</evidence>
<name>W5JTE4_ANODA</name>
<keyword evidence="13" id="KW-0443">Lipid metabolism</keyword>
<dbReference type="PANTHER" id="PTHR46378:SF1">
    <property type="entry name" value="STEROL REGULATORY ELEMENT-BINDING PROTEIN CLEAVAGE-ACTIVATING PROTEIN"/>
    <property type="match status" value="1"/>
</dbReference>
<feature type="region of interest" description="Disordered" evidence="21">
    <location>
        <begin position="1235"/>
        <end position="1262"/>
    </location>
</feature>
<dbReference type="PANTHER" id="PTHR46378">
    <property type="entry name" value="STEROL REGULATORY ELEMENT-BINDING PROTEIN CLEAVAGE-ACTIVATING PROTEIN"/>
    <property type="match status" value="1"/>
</dbReference>
<dbReference type="Pfam" id="PF24006">
    <property type="entry name" value="SCAP_N"/>
    <property type="match status" value="1"/>
</dbReference>
<evidence type="ECO:0000256" key="6">
    <source>
        <dbReference type="ARBA" id="ARBA00022548"/>
    </source>
</evidence>
<dbReference type="InterPro" id="IPR053958">
    <property type="entry name" value="HMGCR/SNAP/NPC1-like_SSD"/>
</dbReference>
<feature type="compositionally biased region" description="Polar residues" evidence="21">
    <location>
        <begin position="410"/>
        <end position="430"/>
    </location>
</feature>
<keyword evidence="6" id="KW-0153">Cholesterol metabolism</keyword>
<evidence type="ECO:0000256" key="13">
    <source>
        <dbReference type="ARBA" id="ARBA00023098"/>
    </source>
</evidence>
<dbReference type="InterPro" id="IPR001680">
    <property type="entry name" value="WD40_rpt"/>
</dbReference>
<comment type="similarity">
    <text evidence="4">Belongs to the WD repeat SCAP family.</text>
</comment>
<keyword evidence="9" id="KW-0677">Repeat</keyword>
<dbReference type="GO" id="GO:0032933">
    <property type="term" value="P:SREBP signaling pathway"/>
    <property type="evidence" value="ECO:0007669"/>
    <property type="project" value="InterPro"/>
</dbReference>
<evidence type="ECO:0000313" key="24">
    <source>
        <dbReference type="EMBL" id="ETN66558.1"/>
    </source>
</evidence>
<dbReference type="PROSITE" id="PS50294">
    <property type="entry name" value="WD_REPEATS_REGION"/>
    <property type="match status" value="1"/>
</dbReference>
<keyword evidence="15 22" id="KW-0472">Membrane</keyword>
<evidence type="ECO:0000256" key="17">
    <source>
        <dbReference type="ARBA" id="ARBA00023180"/>
    </source>
</evidence>
<evidence type="ECO:0000256" key="7">
    <source>
        <dbReference type="ARBA" id="ARBA00022574"/>
    </source>
</evidence>
<evidence type="ECO:0000256" key="4">
    <source>
        <dbReference type="ARBA" id="ARBA00007410"/>
    </source>
</evidence>
<dbReference type="GO" id="GO:0000139">
    <property type="term" value="C:Golgi membrane"/>
    <property type="evidence" value="ECO:0007669"/>
    <property type="project" value="UniProtKB-SubCell"/>
</dbReference>
<gene>
    <name evidence="24" type="ORF">AND_001649</name>
</gene>
<evidence type="ECO:0000256" key="20">
    <source>
        <dbReference type="PROSITE-ProRule" id="PRU00221"/>
    </source>
</evidence>
<reference evidence="24" key="3">
    <citation type="journal article" date="2013" name="Nucleic Acids Res.">
        <title>The genome of Anopheles darlingi, the main neotropical malaria vector.</title>
        <authorList>
            <person name="Marinotti O."/>
            <person name="Cerqueira G.C."/>
            <person name="de Almeida L.G."/>
            <person name="Ferro M.I."/>
            <person name="Loreto E.L."/>
            <person name="Zaha A."/>
            <person name="Teixeira S.M."/>
            <person name="Wespiser A.R."/>
            <person name="Almeida E Silva A."/>
            <person name="Schlindwein A.D."/>
            <person name="Pacheco A.C."/>
            <person name="Silva A.L."/>
            <person name="Graveley B.R."/>
            <person name="Walenz B.P."/>
            <person name="Lima Bde A."/>
            <person name="Ribeiro C.A."/>
            <person name="Nunes-Silva C.G."/>
            <person name="de Carvalho C.R."/>
            <person name="Soares C.M."/>
            <person name="de Menezes C.B."/>
            <person name="Matiolli C."/>
            <person name="Caffrey D."/>
            <person name="Araujo D.A."/>
            <person name="de Oliveira D.M."/>
            <person name="Golenbock D."/>
            <person name="Grisard E.C."/>
            <person name="Fantinatti-Garboggini F."/>
            <person name="de Carvalho F.M."/>
            <person name="Barcellos F.G."/>
            <person name="Prosdocimi F."/>
            <person name="May G."/>
            <person name="Azevedo Junior G.M."/>
            <person name="Guimaraes G.M."/>
            <person name="Goldman G.H."/>
            <person name="Padilha I.Q."/>
            <person name="Batista Jda S."/>
            <person name="Ferro J.A."/>
            <person name="Ribeiro J.M."/>
            <person name="Fietto J.L."/>
            <person name="Dabbas K.M."/>
            <person name="Cerdeira L."/>
            <person name="Agnez-Lima L.F."/>
            <person name="Brocchi M."/>
            <person name="de Carvalho M.O."/>
            <person name="Teixeira Mde M."/>
            <person name="Diniz Maia Mde M."/>
            <person name="Goldman M.H."/>
            <person name="Cruz Schneider M.P."/>
            <person name="Felipe M.S."/>
            <person name="Hungria M."/>
            <person name="Nicolas M.F."/>
            <person name="Pereira M."/>
            <person name="Montes M.A."/>
            <person name="Cantao M.E."/>
            <person name="Vincentz M."/>
            <person name="Rafael M.S."/>
            <person name="Silverman N."/>
            <person name="Stoco P.H."/>
            <person name="Souza R.C."/>
            <person name="Vicentini R."/>
            <person name="Gazzinelli R.T."/>
            <person name="Neves Rde O."/>
            <person name="Silva R."/>
            <person name="Astolfi-Filho S."/>
            <person name="Maciel T.E."/>
            <person name="Urmenyi T.P."/>
            <person name="Tadei W.P."/>
            <person name="Camargo E.P."/>
            <person name="de Vasconcelos A.T."/>
        </authorList>
    </citation>
    <scope>NUCLEOTIDE SEQUENCE</scope>
</reference>
<protein>
    <recommendedName>
        <fullName evidence="5">Sterol regulatory element-binding protein cleavage-activating protein</fullName>
    </recommendedName>
</protein>
<dbReference type="PROSITE" id="PS50082">
    <property type="entry name" value="WD_REPEATS_2"/>
    <property type="match status" value="2"/>
</dbReference>
<comment type="function">
    <text evidence="19">Escort protein required for cholesterol as well as lipid homeostasis. Regulates export of the SCAP-SREBP complex from the endoplasmic reticulum to the Golgi upon low cholesterol, thereby regulating the processing of sterol regulatory element-binding proteins (SREBPs) SREBF1/SREBP1 and SREBF2/SREBP2. At high sterol concentrations, formation of a ternary complex with INSIG (INSIG1 or INSIG2) leads to mask the ER export signal in SCAP, promoting retention of the complex in the endoplasmic reticulum. Low sterol concentrations trigger release of INSIG, a conformational change in the SSD domain of SCAP, unmasking of the ER export signal, promoting recruitment into COPII-coated vesicles and transport of the SCAP-SREBP to the Golgi: in the Golgi, SREBPs are then processed, releasing the transcription factor fragment of SREBPs from the membrane, its import into the nucleus and up-regulation of LDLR, INSIG1 and the mevalonate pathway. Binds cholesterol via its SSD domain.</text>
</comment>
<reference evidence="24" key="2">
    <citation type="submission" date="2010-05" db="EMBL/GenBank/DDBJ databases">
        <authorList>
            <person name="Almeida L.G."/>
            <person name="Nicolas M.F."/>
            <person name="Souza R.C."/>
            <person name="Vasconcelos A.T.R."/>
        </authorList>
    </citation>
    <scope>NUCLEOTIDE SEQUENCE</scope>
</reference>
<feature type="compositionally biased region" description="Low complexity" evidence="21">
    <location>
        <begin position="42"/>
        <end position="55"/>
    </location>
</feature>
<dbReference type="STRING" id="43151.W5JTE4"/>
<dbReference type="FunCoup" id="W5JTE4">
    <property type="interactions" value="514"/>
</dbReference>
<organism evidence="24">
    <name type="scientific">Anopheles darlingi</name>
    <name type="common">Mosquito</name>
    <dbReference type="NCBI Taxonomy" id="43151"/>
    <lineage>
        <taxon>Eukaryota</taxon>
        <taxon>Metazoa</taxon>
        <taxon>Ecdysozoa</taxon>
        <taxon>Arthropoda</taxon>
        <taxon>Hexapoda</taxon>
        <taxon>Insecta</taxon>
        <taxon>Pterygota</taxon>
        <taxon>Neoptera</taxon>
        <taxon>Endopterygota</taxon>
        <taxon>Diptera</taxon>
        <taxon>Nematocera</taxon>
        <taxon>Culicoidea</taxon>
        <taxon>Culicidae</taxon>
        <taxon>Anophelinae</taxon>
        <taxon>Anopheles</taxon>
    </lineage>
</organism>
<evidence type="ECO:0000256" key="9">
    <source>
        <dbReference type="ARBA" id="ARBA00022737"/>
    </source>
</evidence>
<feature type="region of interest" description="Disordered" evidence="21">
    <location>
        <begin position="96"/>
        <end position="115"/>
    </location>
</feature>
<reference evidence="24 26" key="1">
    <citation type="journal article" date="2010" name="BMC Genomics">
        <title>Combination of measures distinguishes pre-miRNAs from other stem-loops in the genome of the newly sequenced Anopheles darlingi.</title>
        <authorList>
            <person name="Mendes N.D."/>
            <person name="Freitas A.T."/>
            <person name="Vasconcelos A.T."/>
            <person name="Sagot M.F."/>
        </authorList>
    </citation>
    <scope>NUCLEOTIDE SEQUENCE</scope>
</reference>
<dbReference type="InterPro" id="IPR030225">
    <property type="entry name" value="SCAP"/>
</dbReference>
<evidence type="ECO:0000256" key="15">
    <source>
        <dbReference type="ARBA" id="ARBA00023136"/>
    </source>
</evidence>
<dbReference type="PROSITE" id="PS50156">
    <property type="entry name" value="SSD"/>
    <property type="match status" value="1"/>
</dbReference>
<dbReference type="GO" id="GO:0032934">
    <property type="term" value="F:sterol binding"/>
    <property type="evidence" value="ECO:0007669"/>
    <property type="project" value="InterPro"/>
</dbReference>
<comment type="subcellular location">
    <subcellularLocation>
        <location evidence="2">Cytoplasmic vesicle</location>
        <location evidence="2">COPII-coated vesicle membrane</location>
        <topology evidence="2">Multi-pass membrane protein</topology>
    </subcellularLocation>
    <subcellularLocation>
        <location evidence="1">Endoplasmic reticulum membrane</location>
        <topology evidence="1">Multi-pass membrane protein</topology>
    </subcellularLocation>
    <subcellularLocation>
        <location evidence="3">Golgi apparatus membrane</location>
        <topology evidence="3">Multi-pass membrane protein</topology>
    </subcellularLocation>
</comment>
<keyword evidence="16" id="KW-1207">Sterol metabolism</keyword>
<keyword evidence="10" id="KW-0256">Endoplasmic reticulum</keyword>
<dbReference type="EnsemblMetazoa" id="ADAC001649-RA">
    <property type="protein sequence ID" value="ADAC001649-PA"/>
    <property type="gene ID" value="ADAC001649"/>
</dbReference>
<keyword evidence="14" id="KW-0446">Lipid-binding</keyword>
<dbReference type="HOGENOM" id="CLU_006510_0_0_1"/>
<evidence type="ECO:0000256" key="5">
    <source>
        <dbReference type="ARBA" id="ARBA00019541"/>
    </source>
</evidence>
<dbReference type="InterPro" id="IPR015943">
    <property type="entry name" value="WD40/YVTN_repeat-like_dom_sf"/>
</dbReference>
<feature type="compositionally biased region" description="Low complexity" evidence="21">
    <location>
        <begin position="1072"/>
        <end position="1086"/>
    </location>
</feature>
<dbReference type="GO" id="GO:0012507">
    <property type="term" value="C:ER to Golgi transport vesicle membrane"/>
    <property type="evidence" value="ECO:0007669"/>
    <property type="project" value="UniProtKB-SubCell"/>
</dbReference>
<accession>W5JTE4</accession>
<keyword evidence="17" id="KW-0325">Glycoprotein</keyword>
<dbReference type="VEuPathDB" id="VectorBase:ADAR2_004765"/>
<feature type="domain" description="SSD" evidence="23">
    <location>
        <begin position="450"/>
        <end position="608"/>
    </location>
</feature>
<evidence type="ECO:0000256" key="16">
    <source>
        <dbReference type="ARBA" id="ARBA00023166"/>
    </source>
</evidence>
<dbReference type="InterPro" id="IPR036322">
    <property type="entry name" value="WD40_repeat_dom_sf"/>
</dbReference>
<dbReference type="Pfam" id="PF12349">
    <property type="entry name" value="Sterol-sensing"/>
    <property type="match status" value="1"/>
</dbReference>
<dbReference type="Proteomes" id="UP000000673">
    <property type="component" value="Unassembled WGS sequence"/>
</dbReference>
<reference evidence="25" key="4">
    <citation type="submission" date="2015-06" db="UniProtKB">
        <authorList>
            <consortium name="EnsemblMetazoa"/>
        </authorList>
    </citation>
    <scope>IDENTIFICATION</scope>
</reference>
<sequence length="1603" mass="174869">MTASSSVESLYPVAGSSGVTGERVWSNGTAQRVVSRPQGVTSQHHQPSHQSSQQPGVTGGRLPQPSSTMPTGPITARKPPLAQAAASGVGTSAYRGLSAVGKERTERKGSQPTTLPSRVSQLYYKHGLFLSSYPTTTTSIALAIIIFCCYPLLNIPLPGTIPTKVIFPHTESISENLHLSSANLSSEFYNPFSPFTGGNMFNIYNISLETPFPWARIEPLLYVQQIILRSSVVPWEADLLLTDAFRGPLYEVFKLVEMIRNHEDVNKITLSHLCLHVENVKRSSQQTLFPEYNCLLLSPANLWQQNLQAFNKDSNLLNSIFVNHNLQKSKVSTAEMLFGISLCDTGVKRYPMRVRPRVIQYAVTLILRENNPSYIQSLKQKLIRAYPLHQKEIDGSLPVEDAAKLAEQSEAGSPSPSASTSNQQPSALGTVPQPQSIMYIFYPGEFNWHEVLPQCIAFCVLFSYVYFSVRKIEAIRSRLMLASCAVLTVLGSLLMSLGLCFFFGLTISFQSKGVYPYLVILVGLENVLVITKSVLTTDNNLDVKIRVAQGLSREGWSITKNLLTEITILTGGLATFVPVIQEFCIFAMVGLVSDFLLQMLFFATVLALDIKRVEYSAEVRRLPKMLYFNSELRRGAGAGAMPGSASAPLDVARNGSMHRSRSHPKLAGLEQTMAGHKKPTGSLSGGSAGGKAPAKIPKRLRIVNFWARTRFFQRGFMIWMVLWISNIIYNAGLIEELFVIDRNITAAGGGSHATSGASMDAAGSAMNRFEQGLSGAEFGGGVGNGGETGGDTSIGRSPEMDRFGYSKLAAAAGAGVEGMLGGGGGGDRAIPNVTEQLNRLKHPDYYETVYQLSNFHWSSILKQYNVSLSGRYVTVLPAIKLSHAVSPQTAVTLRNADEKAPHHFQWKALAVALDPLDFSDTDPGDGVPGGIGPIGNAPFYPKTPMEILLTCMLLVVSTFVVTYTMVVLYRCVCTRNYAEWRASWHSESSEGEADAKPEQCLLEGVPIQVNGHAHRIECLVTDGSMIASSCLQGQVKVWDVGSGELMAEIDRCSYFEMQQQLYHQHNQHHRASSGSSSPPGSALPSPTTGVLLRNDESGNPITGVQEVFPSPSTSFGSLTHDESLVQATPPYSSSPPLNAAGGYVSFKLKKKLHFNFTTNLQDDTVAARVQTDPKLFDFRAQYDRFFTSCAPLPRNAGGEAADLRNRFTRNGLRDTKQGLMMNASYAMAPEQGVNQQQWTGGRPTALSSECPRPPGTVSPPQKHHRVSPIWCLDFLDNLIVIGCADGRLEFWEGTTGSFKCIYESETTHNNGVTGIKLTGDRVIAARLSGRIDFFRLETYTQGRQIDWGFTSTYRRTHMRTGSAGSLSSFQSSSTTGSNPSGSAASASEELRCILEFQQQGHQQPVTCLEVAGNIAMTGSQDHTLKVFRVDNHQLLYTLHGHCGPITCLFIDQWQSGMAGSGSQDGLLCVWELTTGACMYKIQAHDDSIVALSGSPSYVISLGLDERIRVWDRFQGHPLSTITVSHAYSALIMLTPSLLVTGKPGALVVWDARSGEVVREVKLDCSNMQLCPKIMLPAGGSVICDYGNQMRIVRFPLVAADKCD</sequence>
<keyword evidence="8 22" id="KW-0812">Transmembrane</keyword>
<feature type="transmembrane region" description="Helical" evidence="22">
    <location>
        <begin position="514"/>
        <end position="535"/>
    </location>
</feature>
<feature type="region of interest" description="Disordered" evidence="21">
    <location>
        <begin position="1361"/>
        <end position="1383"/>
    </location>
</feature>
<dbReference type="Gene3D" id="2.130.10.10">
    <property type="entry name" value="YVTN repeat-like/Quinoprotein amine dehydrogenase"/>
    <property type="match status" value="3"/>
</dbReference>
<evidence type="ECO:0000256" key="19">
    <source>
        <dbReference type="ARBA" id="ARBA00045958"/>
    </source>
</evidence>
<keyword evidence="26" id="KW-1185">Reference proteome</keyword>
<evidence type="ECO:0000259" key="23">
    <source>
        <dbReference type="PROSITE" id="PS50156"/>
    </source>
</evidence>
<dbReference type="GO" id="GO:0032936">
    <property type="term" value="C:SREBP-SCAP complex"/>
    <property type="evidence" value="ECO:0007669"/>
    <property type="project" value="TreeGrafter"/>
</dbReference>
<dbReference type="EMBL" id="ADMH02000424">
    <property type="protein sequence ID" value="ETN66558.1"/>
    <property type="molecule type" value="Genomic_DNA"/>
</dbReference>
<feature type="region of interest" description="Disordered" evidence="21">
    <location>
        <begin position="1"/>
        <end position="89"/>
    </location>
</feature>
<dbReference type="GO" id="GO:0005789">
    <property type="term" value="C:endoplasmic reticulum membrane"/>
    <property type="evidence" value="ECO:0007669"/>
    <property type="project" value="UniProtKB-SubCell"/>
</dbReference>
<feature type="repeat" description="WD" evidence="20">
    <location>
        <begin position="1481"/>
        <end position="1520"/>
    </location>
</feature>
<feature type="repeat" description="WD" evidence="20">
    <location>
        <begin position="1009"/>
        <end position="1048"/>
    </location>
</feature>
<evidence type="ECO:0000256" key="21">
    <source>
        <dbReference type="SAM" id="MobiDB-lite"/>
    </source>
</evidence>
<feature type="region of interest" description="Disordered" evidence="21">
    <location>
        <begin position="408"/>
        <end position="430"/>
    </location>
</feature>
<feature type="transmembrane region" description="Helical" evidence="22">
    <location>
        <begin position="947"/>
        <end position="969"/>
    </location>
</feature>
<dbReference type="Pfam" id="PF00400">
    <property type="entry name" value="WD40"/>
    <property type="match status" value="1"/>
</dbReference>
<dbReference type="Pfam" id="PF24017">
    <property type="entry name" value="Beta-prop_SCAP"/>
    <property type="match status" value="1"/>
</dbReference>
<evidence type="ECO:0000256" key="18">
    <source>
        <dbReference type="ARBA" id="ARBA00023221"/>
    </source>
</evidence>
<dbReference type="InterPro" id="IPR057042">
    <property type="entry name" value="Beta-prop_SCAP"/>
</dbReference>
<evidence type="ECO:0000256" key="14">
    <source>
        <dbReference type="ARBA" id="ARBA00023121"/>
    </source>
</evidence>
<evidence type="ECO:0000256" key="12">
    <source>
        <dbReference type="ARBA" id="ARBA00023034"/>
    </source>
</evidence>
<keyword evidence="12" id="KW-0333">Golgi apparatus</keyword>
<dbReference type="InterPro" id="IPR000731">
    <property type="entry name" value="SSD"/>
</dbReference>
<dbReference type="SMART" id="SM00320">
    <property type="entry name" value="WD40"/>
    <property type="match status" value="5"/>
</dbReference>
<dbReference type="GO" id="GO:0008203">
    <property type="term" value="P:cholesterol metabolic process"/>
    <property type="evidence" value="ECO:0007669"/>
    <property type="project" value="UniProtKB-KW"/>
</dbReference>
<dbReference type="VEuPathDB" id="VectorBase:ADAC001649"/>
<proteinExistence type="inferred from homology"/>
<evidence type="ECO:0000256" key="10">
    <source>
        <dbReference type="ARBA" id="ARBA00022824"/>
    </source>
</evidence>
<evidence type="ECO:0000313" key="25">
    <source>
        <dbReference type="EnsemblMetazoa" id="ADAC001649-PA"/>
    </source>
</evidence>